<dbReference type="GO" id="GO:0006303">
    <property type="term" value="P:double-strand break repair via nonhomologous end joining"/>
    <property type="evidence" value="ECO:0007669"/>
    <property type="project" value="UniProtKB-ARBA"/>
</dbReference>
<organism evidence="9 10">
    <name type="scientific">Aphidius gifuensis</name>
    <name type="common">Parasitoid wasp</name>
    <dbReference type="NCBI Taxonomy" id="684658"/>
    <lineage>
        <taxon>Eukaryota</taxon>
        <taxon>Metazoa</taxon>
        <taxon>Ecdysozoa</taxon>
        <taxon>Arthropoda</taxon>
        <taxon>Hexapoda</taxon>
        <taxon>Insecta</taxon>
        <taxon>Pterygota</taxon>
        <taxon>Neoptera</taxon>
        <taxon>Endopterygota</taxon>
        <taxon>Hymenoptera</taxon>
        <taxon>Apocrita</taxon>
        <taxon>Ichneumonoidea</taxon>
        <taxon>Braconidae</taxon>
        <taxon>Aphidiinae</taxon>
        <taxon>Aphidius</taxon>
    </lineage>
</organism>
<dbReference type="Proteomes" id="UP000639338">
    <property type="component" value="Unassembled WGS sequence"/>
</dbReference>
<dbReference type="AlphaFoldDB" id="A0A834XZB4"/>
<dbReference type="PANTHER" id="PTHR32235:SF1">
    <property type="entry name" value="NON-HOMOLOGOUS END-JOINING FACTOR 1"/>
    <property type="match status" value="1"/>
</dbReference>
<dbReference type="InterPro" id="IPR052287">
    <property type="entry name" value="NHEJ_factor"/>
</dbReference>
<keyword evidence="4" id="KW-0234">DNA repair</keyword>
<reference evidence="9 10" key="1">
    <citation type="submission" date="2020-08" db="EMBL/GenBank/DDBJ databases">
        <title>Aphidius gifuensis genome sequencing and assembly.</title>
        <authorList>
            <person name="Du Z."/>
        </authorList>
    </citation>
    <scope>NUCLEOTIDE SEQUENCE [LARGE SCALE GENOMIC DNA]</scope>
    <source>
        <strain evidence="9">YNYX2018</strain>
        <tissue evidence="9">Adults</tissue>
    </source>
</reference>
<keyword evidence="10" id="KW-1185">Reference proteome</keyword>
<dbReference type="Gene3D" id="2.170.210.10">
    <property type="entry name" value="DNA double-strand break repair and VJ recombination XRCC4, N-terminal"/>
    <property type="match status" value="1"/>
</dbReference>
<sequence>MKEIKWEEVVVNEENYLISCCKIDNTWKIMLTNLIELWTESLTREKITQDCESLNPLLIIEDISLDKIISELLDNIIKYAIKISTSVIALQNKLDDGIFKFQINLSKSSPNEFFQEITIPLCSSVGELMRKNKILIQQIKKKDEEIIEYRACGAELLRENIKTETFSDEILKPGLADWDVKSCAHIFKSAIPKNDISKLHNKIIKKKEETIKREDPVIQMELIKTEEKLINEKQKNKSMNTPKVASTVLDNKIHQPVINNSTLLVEKQLNLPSRIEKINLKKKNETSSSVTVPAKRQKKTLKDFIA</sequence>
<dbReference type="GO" id="GO:0032807">
    <property type="term" value="C:DNA ligase IV complex"/>
    <property type="evidence" value="ECO:0007669"/>
    <property type="project" value="TreeGrafter"/>
</dbReference>
<evidence type="ECO:0000313" key="9">
    <source>
        <dbReference type="EMBL" id="KAF7994810.1"/>
    </source>
</evidence>
<dbReference type="EMBL" id="JACMRX010000002">
    <property type="protein sequence ID" value="KAF7994810.1"/>
    <property type="molecule type" value="Genomic_DNA"/>
</dbReference>
<evidence type="ECO:0000256" key="2">
    <source>
        <dbReference type="ARBA" id="ARBA00022763"/>
    </source>
</evidence>
<evidence type="ECO:0000313" key="10">
    <source>
        <dbReference type="Proteomes" id="UP000639338"/>
    </source>
</evidence>
<feature type="domain" description="XLF-like N-terminal" evidence="8">
    <location>
        <begin position="6"/>
        <end position="107"/>
    </location>
</feature>
<proteinExistence type="inferred from homology"/>
<protein>
    <recommendedName>
        <fullName evidence="7">Non-homologous end-joining factor 1</fullName>
    </recommendedName>
</protein>
<dbReference type="InterPro" id="IPR015381">
    <property type="entry name" value="XLF-like_N"/>
</dbReference>
<evidence type="ECO:0000256" key="1">
    <source>
        <dbReference type="ARBA" id="ARBA00004123"/>
    </source>
</evidence>
<keyword evidence="3" id="KW-0238">DNA-binding</keyword>
<evidence type="ECO:0000256" key="6">
    <source>
        <dbReference type="ARBA" id="ARBA00025747"/>
    </source>
</evidence>
<dbReference type="CDD" id="cd22285">
    <property type="entry name" value="HD_XLF_N"/>
    <property type="match status" value="1"/>
</dbReference>
<comment type="subcellular location">
    <subcellularLocation>
        <location evidence="1">Nucleus</location>
    </subcellularLocation>
</comment>
<comment type="similarity">
    <text evidence="6">Belongs to the XRCC4-XLF family. XLF subfamily.</text>
</comment>
<accession>A0A834XZB4</accession>
<evidence type="ECO:0000256" key="5">
    <source>
        <dbReference type="ARBA" id="ARBA00023242"/>
    </source>
</evidence>
<dbReference type="OrthoDB" id="2155935at2759"/>
<dbReference type="Gene3D" id="1.10.287.450">
    <property type="entry name" value="Helix hairpin bin"/>
    <property type="match status" value="1"/>
</dbReference>
<comment type="caution">
    <text evidence="9">The sequence shown here is derived from an EMBL/GenBank/DDBJ whole genome shotgun (WGS) entry which is preliminary data.</text>
</comment>
<keyword evidence="2" id="KW-0227">DNA damage</keyword>
<dbReference type="PANTHER" id="PTHR32235">
    <property type="entry name" value="NON-HOMOLOGOUS END-JOINING FACTOR 1"/>
    <property type="match status" value="1"/>
</dbReference>
<dbReference type="InterPro" id="IPR038051">
    <property type="entry name" value="XRCC4-like_N_sf"/>
</dbReference>
<keyword evidence="5" id="KW-0539">Nucleus</keyword>
<evidence type="ECO:0000259" key="8">
    <source>
        <dbReference type="Pfam" id="PF09302"/>
    </source>
</evidence>
<dbReference type="Pfam" id="PF09302">
    <property type="entry name" value="XLF"/>
    <property type="match status" value="1"/>
</dbReference>
<dbReference type="GO" id="GO:0045027">
    <property type="term" value="F:DNA end binding"/>
    <property type="evidence" value="ECO:0007669"/>
    <property type="project" value="TreeGrafter"/>
</dbReference>
<name>A0A834XZB4_APHGI</name>
<gene>
    <name evidence="9" type="ORF">HCN44_004282</name>
</gene>
<evidence type="ECO:0000256" key="3">
    <source>
        <dbReference type="ARBA" id="ARBA00023125"/>
    </source>
</evidence>
<evidence type="ECO:0000256" key="7">
    <source>
        <dbReference type="ARBA" id="ARBA00044529"/>
    </source>
</evidence>
<evidence type="ECO:0000256" key="4">
    <source>
        <dbReference type="ARBA" id="ARBA00023204"/>
    </source>
</evidence>